<dbReference type="InterPro" id="IPR017896">
    <property type="entry name" value="4Fe4S_Fe-S-bd"/>
</dbReference>
<evidence type="ECO:0000313" key="6">
    <source>
        <dbReference type="Proteomes" id="UP000233425"/>
    </source>
</evidence>
<proteinExistence type="predicted"/>
<dbReference type="InterPro" id="IPR050572">
    <property type="entry name" value="Fe-S_Ferredoxin"/>
</dbReference>
<dbReference type="PANTHER" id="PTHR43687:SF3">
    <property type="entry name" value="4FE-4S FERREDOXIN-TYPE DOMAIN-CONTAINING PROTEIN"/>
    <property type="match status" value="1"/>
</dbReference>
<dbReference type="PROSITE" id="PS00198">
    <property type="entry name" value="4FE4S_FER_1"/>
    <property type="match status" value="2"/>
</dbReference>
<evidence type="ECO:0000256" key="4">
    <source>
        <dbReference type="ARBA" id="ARBA00023014"/>
    </source>
</evidence>
<dbReference type="PANTHER" id="PTHR43687">
    <property type="entry name" value="ADENYLYLSULFATE REDUCTASE, BETA SUBUNIT"/>
    <property type="match status" value="1"/>
</dbReference>
<dbReference type="Gene3D" id="3.30.70.20">
    <property type="match status" value="1"/>
</dbReference>
<keyword evidence="2" id="KW-0479">Metal-binding</keyword>
<evidence type="ECO:0000256" key="2">
    <source>
        <dbReference type="ARBA" id="ARBA00022723"/>
    </source>
</evidence>
<dbReference type="GO" id="GO:0046872">
    <property type="term" value="F:metal ion binding"/>
    <property type="evidence" value="ECO:0007669"/>
    <property type="project" value="UniProtKB-KW"/>
</dbReference>
<dbReference type="Proteomes" id="UP000233425">
    <property type="component" value="Unassembled WGS sequence"/>
</dbReference>
<keyword evidence="6" id="KW-1185">Reference proteome</keyword>
<dbReference type="AlphaFoldDB" id="A0A2N0UL52"/>
<evidence type="ECO:0000313" key="5">
    <source>
        <dbReference type="EMBL" id="PKD27707.1"/>
    </source>
</evidence>
<dbReference type="InterPro" id="IPR017900">
    <property type="entry name" value="4Fe4S_Fe_S_CS"/>
</dbReference>
<accession>A0A2N0UL52</accession>
<evidence type="ECO:0000256" key="3">
    <source>
        <dbReference type="ARBA" id="ARBA00023004"/>
    </source>
</evidence>
<sequence length="104" mass="11549">MSIVIDKSKCIGCKRCRNVCPGSLIKTDENGKAYIKYPKDCWGCTSCIKECPAYAISFFLGSDIGGMGSKVHTEKNGDILSWLIEKPHGEVIKIDINQKESNKY</sequence>
<keyword evidence="1" id="KW-0004">4Fe-4S</keyword>
<keyword evidence="3" id="KW-0408">Iron</keyword>
<dbReference type="SUPFAM" id="SSF54862">
    <property type="entry name" value="4Fe-4S ferredoxins"/>
    <property type="match status" value="1"/>
</dbReference>
<dbReference type="GeneID" id="93767990"/>
<organism evidence="5 6">
    <name type="scientific">Ruminococcus bromii</name>
    <dbReference type="NCBI Taxonomy" id="40518"/>
    <lineage>
        <taxon>Bacteria</taxon>
        <taxon>Bacillati</taxon>
        <taxon>Bacillota</taxon>
        <taxon>Clostridia</taxon>
        <taxon>Eubacteriales</taxon>
        <taxon>Oscillospiraceae</taxon>
        <taxon>Ruminococcus</taxon>
    </lineage>
</organism>
<dbReference type="PROSITE" id="PS51379">
    <property type="entry name" value="4FE4S_FER_2"/>
    <property type="match status" value="2"/>
</dbReference>
<name>A0A2N0UL52_9FIRM</name>
<gene>
    <name evidence="5" type="ORF">RBATCC27255_01471</name>
</gene>
<dbReference type="RefSeq" id="WP_101029423.1">
    <property type="nucleotide sequence ID" value="NZ_CABMMZ010000069.1"/>
</dbReference>
<evidence type="ECO:0000256" key="1">
    <source>
        <dbReference type="ARBA" id="ARBA00022485"/>
    </source>
</evidence>
<protein>
    <submittedName>
        <fullName evidence="5">Ferredoxin II</fullName>
    </submittedName>
</protein>
<comment type="caution">
    <text evidence="5">The sequence shown here is derived from an EMBL/GenBank/DDBJ whole genome shotgun (WGS) entry which is preliminary data.</text>
</comment>
<dbReference type="GO" id="GO:0051539">
    <property type="term" value="F:4 iron, 4 sulfur cluster binding"/>
    <property type="evidence" value="ECO:0007669"/>
    <property type="project" value="UniProtKB-KW"/>
</dbReference>
<reference evidence="5" key="1">
    <citation type="journal article" date="2018" name="Environ. Microbiol.">
        <title>Sporulation capability and amylosome conservation among diverse human colonic and rumen isolates of the keystone starch-degrader Ruminococcus bromii.</title>
        <authorList>
            <person name="Mukhopadhya I."/>
            <person name="Morais S."/>
            <person name="Laverde-Gomez J."/>
            <person name="Sheridan P.O."/>
            <person name="Walker A.W."/>
            <person name="Kelly W."/>
            <person name="Klieve A.V."/>
            <person name="Ouwerkerk D."/>
            <person name="Duncan S.H."/>
            <person name="Louis P."/>
            <person name="Koropatkin N."/>
            <person name="Cockburn D."/>
            <person name="Kibler R."/>
            <person name="Cooper P.J."/>
            <person name="Sandoval C."/>
            <person name="Crost E."/>
            <person name="Juge N."/>
            <person name="Bayer E.A."/>
            <person name="Flint H.J."/>
        </authorList>
    </citation>
    <scope>NUCLEOTIDE SEQUENCE [LARGE SCALE GENOMIC DNA]</scope>
    <source>
        <strain evidence="5">ATCC 27255</strain>
    </source>
</reference>
<dbReference type="EMBL" id="NNSR01000069">
    <property type="protein sequence ID" value="PKD27707.1"/>
    <property type="molecule type" value="Genomic_DNA"/>
</dbReference>
<keyword evidence="4" id="KW-0411">Iron-sulfur</keyword>
<dbReference type="Pfam" id="PF12838">
    <property type="entry name" value="Fer4_7"/>
    <property type="match status" value="1"/>
</dbReference>